<evidence type="ECO:0000256" key="2">
    <source>
        <dbReference type="ARBA" id="ARBA00022730"/>
    </source>
</evidence>
<comment type="function">
    <text evidence="6">One of the primary rRNA binding proteins, it binds directly to 16S rRNA where it nucleates assembly of the head domain of the 30S subunit. Is located at the subunit interface close to the decoding center, probably blocks exit of the E-site tRNA.</text>
</comment>
<keyword evidence="3 6" id="KW-0694">RNA-binding</keyword>
<dbReference type="InterPro" id="IPR036823">
    <property type="entry name" value="Ribosomal_uS7_dom_sf"/>
</dbReference>
<reference evidence="9 10" key="1">
    <citation type="journal article" date="2016" name="Nat. Commun.">
        <title>Thousands of microbial genomes shed light on interconnected biogeochemical processes in an aquifer system.</title>
        <authorList>
            <person name="Anantharaman K."/>
            <person name="Brown C.T."/>
            <person name="Hug L.A."/>
            <person name="Sharon I."/>
            <person name="Castelle C.J."/>
            <person name="Probst A.J."/>
            <person name="Thomas B.C."/>
            <person name="Singh A."/>
            <person name="Wilkins M.J."/>
            <person name="Karaoz U."/>
            <person name="Brodie E.L."/>
            <person name="Williams K.H."/>
            <person name="Hubbard S.S."/>
            <person name="Banfield J.F."/>
        </authorList>
    </citation>
    <scope>NUCLEOTIDE SEQUENCE [LARGE SCALE GENOMIC DNA]</scope>
</reference>
<dbReference type="InterPro" id="IPR000235">
    <property type="entry name" value="Ribosomal_uS7"/>
</dbReference>
<evidence type="ECO:0000313" key="9">
    <source>
        <dbReference type="EMBL" id="OGK19649.1"/>
    </source>
</evidence>
<dbReference type="PANTHER" id="PTHR11205">
    <property type="entry name" value="RIBOSOMAL PROTEIN S7"/>
    <property type="match status" value="1"/>
</dbReference>
<dbReference type="EMBL" id="MFZH01000007">
    <property type="protein sequence ID" value="OGK19649.1"/>
    <property type="molecule type" value="Genomic_DNA"/>
</dbReference>
<comment type="caution">
    <text evidence="9">The sequence shown here is derived from an EMBL/GenBank/DDBJ whole genome shotgun (WGS) entry which is preliminary data.</text>
</comment>
<evidence type="ECO:0000256" key="7">
    <source>
        <dbReference type="RuleBase" id="RU003619"/>
    </source>
</evidence>
<dbReference type="PIRSF" id="PIRSF002122">
    <property type="entry name" value="RPS7p_RPS7a_RPS5e_RPS7o"/>
    <property type="match status" value="1"/>
</dbReference>
<organism evidence="9 10">
    <name type="scientific">Candidatus Roizmanbacteria bacterium RIFCSPHIGHO2_01_FULL_39_24</name>
    <dbReference type="NCBI Taxonomy" id="1802032"/>
    <lineage>
        <taxon>Bacteria</taxon>
        <taxon>Candidatus Roizmaniibacteriota</taxon>
    </lineage>
</organism>
<dbReference type="GO" id="GO:0019843">
    <property type="term" value="F:rRNA binding"/>
    <property type="evidence" value="ECO:0007669"/>
    <property type="project" value="UniProtKB-UniRule"/>
</dbReference>
<accession>A0A1F7GL78</accession>
<dbReference type="GO" id="GO:0015935">
    <property type="term" value="C:small ribosomal subunit"/>
    <property type="evidence" value="ECO:0007669"/>
    <property type="project" value="InterPro"/>
</dbReference>
<keyword evidence="5 6" id="KW-0687">Ribonucleoprotein</keyword>
<protein>
    <recommendedName>
        <fullName evidence="6">Small ribosomal subunit protein uS7</fullName>
    </recommendedName>
</protein>
<evidence type="ECO:0000259" key="8">
    <source>
        <dbReference type="Pfam" id="PF00177"/>
    </source>
</evidence>
<dbReference type="Gene3D" id="1.10.455.10">
    <property type="entry name" value="Ribosomal protein S7 domain"/>
    <property type="match status" value="1"/>
</dbReference>
<dbReference type="HAMAP" id="MF_00480_B">
    <property type="entry name" value="Ribosomal_uS7_B"/>
    <property type="match status" value="1"/>
</dbReference>
<dbReference type="NCBIfam" id="TIGR01029">
    <property type="entry name" value="rpsG_bact"/>
    <property type="match status" value="1"/>
</dbReference>
<dbReference type="GO" id="GO:0003735">
    <property type="term" value="F:structural constituent of ribosome"/>
    <property type="evidence" value="ECO:0007669"/>
    <property type="project" value="InterPro"/>
</dbReference>
<feature type="domain" description="Small ribosomal subunit protein uS7" evidence="8">
    <location>
        <begin position="3"/>
        <end position="150"/>
    </location>
</feature>
<dbReference type="InterPro" id="IPR023798">
    <property type="entry name" value="Ribosomal_uS7_dom"/>
</dbReference>
<evidence type="ECO:0000256" key="5">
    <source>
        <dbReference type="ARBA" id="ARBA00023274"/>
    </source>
</evidence>
<evidence type="ECO:0000256" key="3">
    <source>
        <dbReference type="ARBA" id="ARBA00022884"/>
    </source>
</evidence>
<comment type="subunit">
    <text evidence="6">Part of the 30S ribosomal subunit. Contacts proteins S9 and S11.</text>
</comment>
<dbReference type="GO" id="GO:0006412">
    <property type="term" value="P:translation"/>
    <property type="evidence" value="ECO:0007669"/>
    <property type="project" value="UniProtKB-UniRule"/>
</dbReference>
<sequence>MPRRSYKKITIKPDPVFESHEVAKLINYVMRDGKKSVASRIVYKALDQIKAKDLNPLETVHKAISNVAPQFEVKPRRVGGASYLVPMETRPVRKIFLAFNWIVNAAQARSNKEFHSFDLKLAAELTEAAAGMGEAVNKKIQVEKLAEQNKAFAHFKW</sequence>
<dbReference type="AlphaFoldDB" id="A0A1F7GL78"/>
<dbReference type="CDD" id="cd14869">
    <property type="entry name" value="uS7_Bacteria"/>
    <property type="match status" value="1"/>
</dbReference>
<proteinExistence type="inferred from homology"/>
<evidence type="ECO:0000256" key="6">
    <source>
        <dbReference type="HAMAP-Rule" id="MF_00480"/>
    </source>
</evidence>
<evidence type="ECO:0000256" key="4">
    <source>
        <dbReference type="ARBA" id="ARBA00022980"/>
    </source>
</evidence>
<dbReference type="InterPro" id="IPR020606">
    <property type="entry name" value="Ribosomal_uS7_CS"/>
</dbReference>
<dbReference type="Pfam" id="PF00177">
    <property type="entry name" value="Ribosomal_S7"/>
    <property type="match status" value="1"/>
</dbReference>
<dbReference type="Proteomes" id="UP000176850">
    <property type="component" value="Unassembled WGS sequence"/>
</dbReference>
<gene>
    <name evidence="6" type="primary">rpsG</name>
    <name evidence="9" type="ORF">A2799_01300</name>
</gene>
<dbReference type="PROSITE" id="PS00052">
    <property type="entry name" value="RIBOSOMAL_S7"/>
    <property type="match status" value="1"/>
</dbReference>
<name>A0A1F7GL78_9BACT</name>
<comment type="similarity">
    <text evidence="1 6 7">Belongs to the universal ribosomal protein uS7 family.</text>
</comment>
<dbReference type="GO" id="GO:0000049">
    <property type="term" value="F:tRNA binding"/>
    <property type="evidence" value="ECO:0007669"/>
    <property type="project" value="UniProtKB-UniRule"/>
</dbReference>
<evidence type="ECO:0000256" key="1">
    <source>
        <dbReference type="ARBA" id="ARBA00007151"/>
    </source>
</evidence>
<keyword evidence="4 6" id="KW-0689">Ribosomal protein</keyword>
<dbReference type="InterPro" id="IPR005717">
    <property type="entry name" value="Ribosomal_uS7_bac/org-type"/>
</dbReference>
<keyword evidence="6" id="KW-0820">tRNA-binding</keyword>
<dbReference type="SUPFAM" id="SSF47973">
    <property type="entry name" value="Ribosomal protein S7"/>
    <property type="match status" value="1"/>
</dbReference>
<keyword evidence="2 6" id="KW-0699">rRNA-binding</keyword>
<evidence type="ECO:0000313" key="10">
    <source>
        <dbReference type="Proteomes" id="UP000176850"/>
    </source>
</evidence>